<dbReference type="Gene3D" id="1.10.260.40">
    <property type="entry name" value="lambda repressor-like DNA-binding domains"/>
    <property type="match status" value="1"/>
</dbReference>
<keyword evidence="2" id="KW-0238">DNA-binding</keyword>
<dbReference type="SUPFAM" id="SSF47413">
    <property type="entry name" value="lambda repressor-like DNA-binding domains"/>
    <property type="match status" value="1"/>
</dbReference>
<comment type="caution">
    <text evidence="5">The sequence shown here is derived from an EMBL/GenBank/DDBJ whole genome shotgun (WGS) entry which is preliminary data.</text>
</comment>
<dbReference type="InterPro" id="IPR028082">
    <property type="entry name" value="Peripla_BP_I"/>
</dbReference>
<keyword evidence="1" id="KW-0805">Transcription regulation</keyword>
<dbReference type="PANTHER" id="PTHR30146:SF154">
    <property type="entry name" value="TRANSCRIPTION REGULATOR, MEMBER OF GALR FAMILY"/>
    <property type="match status" value="1"/>
</dbReference>
<proteinExistence type="predicted"/>
<evidence type="ECO:0000256" key="2">
    <source>
        <dbReference type="ARBA" id="ARBA00023125"/>
    </source>
</evidence>
<dbReference type="CDD" id="cd06267">
    <property type="entry name" value="PBP1_LacI_sugar_binding-like"/>
    <property type="match status" value="1"/>
</dbReference>
<dbReference type="GO" id="GO:0000976">
    <property type="term" value="F:transcription cis-regulatory region binding"/>
    <property type="evidence" value="ECO:0007669"/>
    <property type="project" value="TreeGrafter"/>
</dbReference>
<evidence type="ECO:0000313" key="6">
    <source>
        <dbReference type="Proteomes" id="UP000532194"/>
    </source>
</evidence>
<feature type="domain" description="HTH lacI-type" evidence="4">
    <location>
        <begin position="1"/>
        <end position="42"/>
    </location>
</feature>
<reference evidence="5 6" key="1">
    <citation type="submission" date="2020-02" db="EMBL/GenBank/DDBJ databases">
        <title>Characterization of phylogenetic diversity of novel bifidobacterial species isolated in Czech ZOOs.</title>
        <authorList>
            <person name="Lugli G.A."/>
            <person name="Vera N.B."/>
            <person name="Ventura M."/>
        </authorList>
    </citation>
    <scope>NUCLEOTIDE SEQUENCE [LARGE SCALE GENOMIC DNA]</scope>
    <source>
        <strain evidence="5 6">DSM 109957</strain>
    </source>
</reference>
<evidence type="ECO:0000313" key="5">
    <source>
        <dbReference type="EMBL" id="NMM95187.1"/>
    </source>
</evidence>
<dbReference type="EMBL" id="JAAIII010000010">
    <property type="protein sequence ID" value="NMM95187.1"/>
    <property type="molecule type" value="Genomic_DNA"/>
</dbReference>
<evidence type="ECO:0000256" key="3">
    <source>
        <dbReference type="ARBA" id="ARBA00023163"/>
    </source>
</evidence>
<dbReference type="GO" id="GO:0003700">
    <property type="term" value="F:DNA-binding transcription factor activity"/>
    <property type="evidence" value="ECO:0007669"/>
    <property type="project" value="TreeGrafter"/>
</dbReference>
<name>A0A7Y0ERN8_9BIFI</name>
<dbReference type="PROSITE" id="PS50932">
    <property type="entry name" value="HTH_LACI_2"/>
    <property type="match status" value="1"/>
</dbReference>
<dbReference type="SUPFAM" id="SSF53822">
    <property type="entry name" value="Periplasmic binding protein-like I"/>
    <property type="match status" value="1"/>
</dbReference>
<dbReference type="PANTHER" id="PTHR30146">
    <property type="entry name" value="LACI-RELATED TRANSCRIPTIONAL REPRESSOR"/>
    <property type="match status" value="1"/>
</dbReference>
<sequence>MSTVGRAFTNPGRVSAKTREHVLAVAADMGYQVSRSASALKSGQSKRFALLMNETLTSWFNASVLSGINSVLQPEGYDISFYERIDAVDTRHRFFDTLPLRRNADAVIVASFAIDPHEVEQLRTLHVPIIGINVPSTEGFDGSISIDDREGMRLAAQHLIHLGHRDLVYLCSEMDDTVTLTYSTDMRLFGFEDACQAASEPIRAQVISLPRDREQAIESAVAQLFALNRFPTGICCQSDGLALPLISRLHQYGRNVPDDCSVIGFDDMVFASDFGLTTIRQHPFDMGATAAHKALTLIEGQFLPKAHETAPIQLVPRQTDTVPRH</sequence>
<evidence type="ECO:0000259" key="4">
    <source>
        <dbReference type="PROSITE" id="PS50932"/>
    </source>
</evidence>
<dbReference type="Proteomes" id="UP000532194">
    <property type="component" value="Unassembled WGS sequence"/>
</dbReference>
<organism evidence="5 6">
    <name type="scientific">Bifidobacterium oedipodis</name>
    <dbReference type="NCBI Taxonomy" id="2675322"/>
    <lineage>
        <taxon>Bacteria</taxon>
        <taxon>Bacillati</taxon>
        <taxon>Actinomycetota</taxon>
        <taxon>Actinomycetes</taxon>
        <taxon>Bifidobacteriales</taxon>
        <taxon>Bifidobacteriaceae</taxon>
        <taxon>Bifidobacterium</taxon>
    </lineage>
</organism>
<dbReference type="AlphaFoldDB" id="A0A7Y0ERN8"/>
<dbReference type="CDD" id="cd01392">
    <property type="entry name" value="HTH_LacI"/>
    <property type="match status" value="1"/>
</dbReference>
<evidence type="ECO:0000256" key="1">
    <source>
        <dbReference type="ARBA" id="ARBA00023015"/>
    </source>
</evidence>
<gene>
    <name evidence="5" type="ORF">G1C95_2375</name>
</gene>
<dbReference type="Pfam" id="PF13377">
    <property type="entry name" value="Peripla_BP_3"/>
    <property type="match status" value="1"/>
</dbReference>
<protein>
    <submittedName>
        <fullName evidence="5">LacI family transcriptional regulator</fullName>
    </submittedName>
</protein>
<dbReference type="Gene3D" id="3.40.50.2300">
    <property type="match status" value="2"/>
</dbReference>
<keyword evidence="3" id="KW-0804">Transcription</keyword>
<accession>A0A7Y0ERN8</accession>
<keyword evidence="6" id="KW-1185">Reference proteome</keyword>
<dbReference type="InterPro" id="IPR046335">
    <property type="entry name" value="LacI/GalR-like_sensor"/>
</dbReference>
<dbReference type="InterPro" id="IPR010982">
    <property type="entry name" value="Lambda_DNA-bd_dom_sf"/>
</dbReference>
<dbReference type="SMART" id="SM00354">
    <property type="entry name" value="HTH_LACI"/>
    <property type="match status" value="1"/>
</dbReference>
<dbReference type="InterPro" id="IPR000843">
    <property type="entry name" value="HTH_LacI"/>
</dbReference>